<organism evidence="1">
    <name type="scientific">Anguilla anguilla</name>
    <name type="common">European freshwater eel</name>
    <name type="synonym">Muraena anguilla</name>
    <dbReference type="NCBI Taxonomy" id="7936"/>
    <lineage>
        <taxon>Eukaryota</taxon>
        <taxon>Metazoa</taxon>
        <taxon>Chordata</taxon>
        <taxon>Craniata</taxon>
        <taxon>Vertebrata</taxon>
        <taxon>Euteleostomi</taxon>
        <taxon>Actinopterygii</taxon>
        <taxon>Neopterygii</taxon>
        <taxon>Teleostei</taxon>
        <taxon>Anguilliformes</taxon>
        <taxon>Anguillidae</taxon>
        <taxon>Anguilla</taxon>
    </lineage>
</organism>
<accession>A0A0E9USY5</accession>
<reference evidence="1" key="1">
    <citation type="submission" date="2014-11" db="EMBL/GenBank/DDBJ databases">
        <authorList>
            <person name="Amaro Gonzalez C."/>
        </authorList>
    </citation>
    <scope>NUCLEOTIDE SEQUENCE</scope>
</reference>
<proteinExistence type="predicted"/>
<sequence>MATRAEMMPLGILYGFNVEQAKPQTCENWIWLVFILTPIRF</sequence>
<protein>
    <submittedName>
        <fullName evidence="1">Uncharacterized protein</fullName>
    </submittedName>
</protein>
<evidence type="ECO:0000313" key="1">
    <source>
        <dbReference type="EMBL" id="JAH68979.1"/>
    </source>
</evidence>
<name>A0A0E9USY5_ANGAN</name>
<dbReference type="AlphaFoldDB" id="A0A0E9USY5"/>
<reference evidence="1" key="2">
    <citation type="journal article" date="2015" name="Fish Shellfish Immunol.">
        <title>Early steps in the European eel (Anguilla anguilla)-Vibrio vulnificus interaction in the gills: Role of the RtxA13 toxin.</title>
        <authorList>
            <person name="Callol A."/>
            <person name="Pajuelo D."/>
            <person name="Ebbesson L."/>
            <person name="Teles M."/>
            <person name="MacKenzie S."/>
            <person name="Amaro C."/>
        </authorList>
    </citation>
    <scope>NUCLEOTIDE SEQUENCE</scope>
</reference>
<dbReference type="EMBL" id="GBXM01039598">
    <property type="protein sequence ID" value="JAH68979.1"/>
    <property type="molecule type" value="Transcribed_RNA"/>
</dbReference>